<dbReference type="Proteomes" id="UP000178774">
    <property type="component" value="Unassembled WGS sequence"/>
</dbReference>
<keyword evidence="1" id="KW-0472">Membrane</keyword>
<keyword evidence="1" id="KW-0812">Transmembrane</keyword>
<evidence type="ECO:0000313" key="2">
    <source>
        <dbReference type="EMBL" id="OGZ66283.1"/>
    </source>
</evidence>
<name>A0A1G2HV06_9BACT</name>
<evidence type="ECO:0008006" key="4">
    <source>
        <dbReference type="Google" id="ProtNLM"/>
    </source>
</evidence>
<feature type="transmembrane region" description="Helical" evidence="1">
    <location>
        <begin position="15"/>
        <end position="33"/>
    </location>
</feature>
<evidence type="ECO:0000256" key="1">
    <source>
        <dbReference type="SAM" id="Phobius"/>
    </source>
</evidence>
<accession>A0A1G2HV06</accession>
<keyword evidence="1" id="KW-1133">Transmembrane helix</keyword>
<comment type="caution">
    <text evidence="2">The sequence shown here is derived from an EMBL/GenBank/DDBJ whole genome shotgun (WGS) entry which is preliminary data.</text>
</comment>
<sequence length="197" mass="21926">MKGFNKQSGEVSKTLIILAVVVLLAVVLVYILLKYSAAKNAPVVKTQEELAAENEPPKPVYETTIGDIRFLFDSAIDLGPVVKAPNSYQQDLVTTEKFVYVTIRAQNKGKSDTARMAWDIGSIVDADGRNFIEDPNAYYFLPRPNLCGEVLKPEFEPTPCVKMYQVSKVSDHLKIEVKATNPKTSKIESAFLDLDLR</sequence>
<dbReference type="AlphaFoldDB" id="A0A1G2HV06"/>
<protein>
    <recommendedName>
        <fullName evidence="4">DUF4352 domain-containing protein</fullName>
    </recommendedName>
</protein>
<proteinExistence type="predicted"/>
<dbReference type="EMBL" id="MHOP01000007">
    <property type="protein sequence ID" value="OGZ66283.1"/>
    <property type="molecule type" value="Genomic_DNA"/>
</dbReference>
<gene>
    <name evidence="2" type="ORF">A2822_02305</name>
</gene>
<evidence type="ECO:0000313" key="3">
    <source>
        <dbReference type="Proteomes" id="UP000178774"/>
    </source>
</evidence>
<organism evidence="2 3">
    <name type="scientific">Candidatus Staskawiczbacteria bacterium RIFCSPHIGHO2_01_FULL_41_41</name>
    <dbReference type="NCBI Taxonomy" id="1802203"/>
    <lineage>
        <taxon>Bacteria</taxon>
        <taxon>Candidatus Staskawicziibacteriota</taxon>
    </lineage>
</organism>
<reference evidence="2 3" key="1">
    <citation type="journal article" date="2016" name="Nat. Commun.">
        <title>Thousands of microbial genomes shed light on interconnected biogeochemical processes in an aquifer system.</title>
        <authorList>
            <person name="Anantharaman K."/>
            <person name="Brown C.T."/>
            <person name="Hug L.A."/>
            <person name="Sharon I."/>
            <person name="Castelle C.J."/>
            <person name="Probst A.J."/>
            <person name="Thomas B.C."/>
            <person name="Singh A."/>
            <person name="Wilkins M.J."/>
            <person name="Karaoz U."/>
            <person name="Brodie E.L."/>
            <person name="Williams K.H."/>
            <person name="Hubbard S.S."/>
            <person name="Banfield J.F."/>
        </authorList>
    </citation>
    <scope>NUCLEOTIDE SEQUENCE [LARGE SCALE GENOMIC DNA]</scope>
</reference>